<reference evidence="3 4" key="1">
    <citation type="submission" date="2018-12" db="EMBL/GenBank/DDBJ databases">
        <authorList>
            <person name="Criscuolo A."/>
        </authorList>
    </citation>
    <scope>NUCLEOTIDE SEQUENCE [LARGE SCALE GENOMIC DNA]</scope>
    <source>
        <strain evidence="3">ACIP1116281</strain>
    </source>
</reference>
<evidence type="ECO:0000313" key="4">
    <source>
        <dbReference type="Proteomes" id="UP000268844"/>
    </source>
</evidence>
<proteinExistence type="predicted"/>
<organism evidence="3 4">
    <name type="scientific">Devosia equisanguinis</name>
    <dbReference type="NCBI Taxonomy" id="2490941"/>
    <lineage>
        <taxon>Bacteria</taxon>
        <taxon>Pseudomonadati</taxon>
        <taxon>Pseudomonadota</taxon>
        <taxon>Alphaproteobacteria</taxon>
        <taxon>Hyphomicrobiales</taxon>
        <taxon>Devosiaceae</taxon>
        <taxon>Devosia</taxon>
    </lineage>
</organism>
<keyword evidence="4" id="KW-1185">Reference proteome</keyword>
<gene>
    <name evidence="3" type="ORF">DEVEQU_01421</name>
</gene>
<evidence type="ECO:0000259" key="2">
    <source>
        <dbReference type="Pfam" id="PF01370"/>
    </source>
</evidence>
<dbReference type="PANTHER" id="PTHR43574">
    <property type="entry name" value="EPIMERASE-RELATED"/>
    <property type="match status" value="1"/>
</dbReference>
<name>A0A3S5D3C0_9HYPH</name>
<dbReference type="CDD" id="cd05266">
    <property type="entry name" value="SDR_a4"/>
    <property type="match status" value="1"/>
</dbReference>
<evidence type="ECO:0000256" key="1">
    <source>
        <dbReference type="ARBA" id="ARBA00023027"/>
    </source>
</evidence>
<dbReference type="OrthoDB" id="9808276at2"/>
<dbReference type="SUPFAM" id="SSF51735">
    <property type="entry name" value="NAD(P)-binding Rossmann-fold domains"/>
    <property type="match status" value="1"/>
</dbReference>
<accession>A0A3S5D3C0</accession>
<dbReference type="InterPro" id="IPR036291">
    <property type="entry name" value="NAD(P)-bd_dom_sf"/>
</dbReference>
<dbReference type="EMBL" id="UZWD01000022">
    <property type="protein sequence ID" value="VDS04287.1"/>
    <property type="molecule type" value="Genomic_DNA"/>
</dbReference>
<keyword evidence="1" id="KW-0520">NAD</keyword>
<dbReference type="Gene3D" id="3.40.50.720">
    <property type="entry name" value="NAD(P)-binding Rossmann-like Domain"/>
    <property type="match status" value="1"/>
</dbReference>
<sequence>MATLFFGLGFSSQASARAMRASGGFAPIYGTVRTPEKAIALTGEGVTGLVFDGAQASREVSEVLRGGTVGHVVLSIAPDADGDPVLREHRADLDADSALEWLCYYSTVGVYGDFGGAWIDESAELVPRNMRSDYRVVAEQQWRDYAAERGVPLCILRLAGIYGPGRSSFDKLRDRTARRIIKPGQVFNRIHVEDIARVTTLAAQKRLAGTFNMADDEPAPPQDVIAYAADLIGMDVPPDLPFETAEMTPMQKSFYRDNKRVSNRAIKTALGIEMLYPNYRAGLAQILESEQ</sequence>
<dbReference type="RefSeq" id="WP_126149875.1">
    <property type="nucleotide sequence ID" value="NZ_JBHTMH010000003.1"/>
</dbReference>
<dbReference type="AlphaFoldDB" id="A0A3S5D3C0"/>
<dbReference type="Proteomes" id="UP000268844">
    <property type="component" value="Unassembled WGS sequence"/>
</dbReference>
<dbReference type="Pfam" id="PF01370">
    <property type="entry name" value="Epimerase"/>
    <property type="match status" value="1"/>
</dbReference>
<feature type="domain" description="NAD-dependent epimerase/dehydratase" evidence="2">
    <location>
        <begin position="102"/>
        <end position="212"/>
    </location>
</feature>
<dbReference type="InterPro" id="IPR001509">
    <property type="entry name" value="Epimerase_deHydtase"/>
</dbReference>
<evidence type="ECO:0000313" key="3">
    <source>
        <dbReference type="EMBL" id="VDS04287.1"/>
    </source>
</evidence>
<protein>
    <submittedName>
        <fullName evidence="3">NAD dependent epimerase/dehydratase family protein</fullName>
    </submittedName>
</protein>